<feature type="compositionally biased region" description="Basic and acidic residues" evidence="1">
    <location>
        <begin position="16"/>
        <end position="28"/>
    </location>
</feature>
<feature type="region of interest" description="Disordered" evidence="1">
    <location>
        <begin position="16"/>
        <end position="45"/>
    </location>
</feature>
<name>A0A1H9GJD3_9ACTN</name>
<evidence type="ECO:0000313" key="2">
    <source>
        <dbReference type="EMBL" id="SEQ50190.1"/>
    </source>
</evidence>
<evidence type="ECO:0000313" key="3">
    <source>
        <dbReference type="Proteomes" id="UP000199055"/>
    </source>
</evidence>
<dbReference type="Proteomes" id="UP000199055">
    <property type="component" value="Unassembled WGS sequence"/>
</dbReference>
<protein>
    <submittedName>
        <fullName evidence="2">Uncharacterized protein</fullName>
    </submittedName>
</protein>
<organism evidence="2 3">
    <name type="scientific">Streptomyces radiopugnans</name>
    <dbReference type="NCBI Taxonomy" id="403935"/>
    <lineage>
        <taxon>Bacteria</taxon>
        <taxon>Bacillati</taxon>
        <taxon>Actinomycetota</taxon>
        <taxon>Actinomycetes</taxon>
        <taxon>Kitasatosporales</taxon>
        <taxon>Streptomycetaceae</taxon>
        <taxon>Streptomyces</taxon>
    </lineage>
</organism>
<dbReference type="STRING" id="403935.SAMN05216481_10936"/>
<proteinExistence type="predicted"/>
<accession>A0A1H9GJD3</accession>
<dbReference type="AlphaFoldDB" id="A0A1H9GJD3"/>
<evidence type="ECO:0000256" key="1">
    <source>
        <dbReference type="SAM" id="MobiDB-lite"/>
    </source>
</evidence>
<reference evidence="2 3" key="1">
    <citation type="submission" date="2016-10" db="EMBL/GenBank/DDBJ databases">
        <authorList>
            <person name="de Groot N.N."/>
        </authorList>
    </citation>
    <scope>NUCLEOTIDE SEQUENCE [LARGE SCALE GENOMIC DNA]</scope>
    <source>
        <strain evidence="2 3">CGMCC 4.3519</strain>
    </source>
</reference>
<dbReference type="EMBL" id="FOET01000009">
    <property type="protein sequence ID" value="SEQ50190.1"/>
    <property type="molecule type" value="Genomic_DNA"/>
</dbReference>
<sequence>MSRMPRTPTEHIEHIEHVEHAEHSRHLPDTGSASRTRRTGRTGRTGRAGLAAAGCALLIAASTACEAPGRADAETRVRQSVERLGEWDTVSVTVRVEAPADEIHAFLRRNHERGIGPAVSRTDALLLSRMETALVFGADRPLKDLGGKDRLDTAAAVNFGNRDVAAYKSVGADFYVRADWTRLAHETNRSRETVVQAAELARSADDLPPSLAAARDMFEGRWVQIDPEEFDHFARAVGGKYGERAQRLANSVDILQSARAQHHVIGAVRRALDDHAVLRDAGRADGTERVRVTLPAREAADGLARTLAPLEDRFDGIGFSWLERAPDRRVTAELALRDGVLSGMTVDLAQFTGETGVGKPVEIPLAMSFAPGSAVPVKAPEGARWLDPQDVMAAVLYEELGSPRP</sequence>
<keyword evidence="3" id="KW-1185">Reference proteome</keyword>
<dbReference type="RefSeq" id="WP_143071784.1">
    <property type="nucleotide sequence ID" value="NZ_FOET01000009.1"/>
</dbReference>
<gene>
    <name evidence="2" type="ORF">SAMN05216481_10936</name>
</gene>